<protein>
    <submittedName>
        <fullName evidence="2">Uncharacterized protein</fullName>
    </submittedName>
</protein>
<evidence type="ECO:0000313" key="2">
    <source>
        <dbReference type="EMBL" id="GAA2433243.1"/>
    </source>
</evidence>
<feature type="transmembrane region" description="Helical" evidence="1">
    <location>
        <begin position="55"/>
        <end position="72"/>
    </location>
</feature>
<evidence type="ECO:0000313" key="3">
    <source>
        <dbReference type="Proteomes" id="UP001501231"/>
    </source>
</evidence>
<keyword evidence="3" id="KW-1185">Reference proteome</keyword>
<name>A0ABP5WTW8_9ACTN</name>
<feature type="transmembrane region" description="Helical" evidence="1">
    <location>
        <begin position="132"/>
        <end position="160"/>
    </location>
</feature>
<keyword evidence="1" id="KW-0472">Membrane</keyword>
<keyword evidence="1" id="KW-1133">Transmembrane helix</keyword>
<comment type="caution">
    <text evidence="2">The sequence shown here is derived from an EMBL/GenBank/DDBJ whole genome shotgun (WGS) entry which is preliminary data.</text>
</comment>
<dbReference type="Proteomes" id="UP001501231">
    <property type="component" value="Unassembled WGS sequence"/>
</dbReference>
<feature type="transmembrane region" description="Helical" evidence="1">
    <location>
        <begin position="33"/>
        <end position="49"/>
    </location>
</feature>
<proteinExistence type="predicted"/>
<gene>
    <name evidence="2" type="ORF">GCM10010191_54260</name>
</gene>
<dbReference type="EMBL" id="BAAARW010000020">
    <property type="protein sequence ID" value="GAA2433243.1"/>
    <property type="molecule type" value="Genomic_DNA"/>
</dbReference>
<organism evidence="2 3">
    <name type="scientific">Actinomadura vinacea</name>
    <dbReference type="NCBI Taxonomy" id="115336"/>
    <lineage>
        <taxon>Bacteria</taxon>
        <taxon>Bacillati</taxon>
        <taxon>Actinomycetota</taxon>
        <taxon>Actinomycetes</taxon>
        <taxon>Streptosporangiales</taxon>
        <taxon>Thermomonosporaceae</taxon>
        <taxon>Actinomadura</taxon>
    </lineage>
</organism>
<feature type="transmembrane region" description="Helical" evidence="1">
    <location>
        <begin position="180"/>
        <end position="201"/>
    </location>
</feature>
<feature type="transmembrane region" description="Helical" evidence="1">
    <location>
        <begin position="77"/>
        <end position="95"/>
    </location>
</feature>
<keyword evidence="1" id="KW-0812">Transmembrane</keyword>
<feature type="transmembrane region" description="Helical" evidence="1">
    <location>
        <begin position="101"/>
        <end position="120"/>
    </location>
</feature>
<reference evidence="3" key="1">
    <citation type="journal article" date="2019" name="Int. J. Syst. Evol. Microbiol.">
        <title>The Global Catalogue of Microorganisms (GCM) 10K type strain sequencing project: providing services to taxonomists for standard genome sequencing and annotation.</title>
        <authorList>
            <consortium name="The Broad Institute Genomics Platform"/>
            <consortium name="The Broad Institute Genome Sequencing Center for Infectious Disease"/>
            <person name="Wu L."/>
            <person name="Ma J."/>
        </authorList>
    </citation>
    <scope>NUCLEOTIDE SEQUENCE [LARGE SCALE GENOMIC DNA]</scope>
    <source>
        <strain evidence="3">JCM 3325</strain>
    </source>
</reference>
<accession>A0ABP5WTW8</accession>
<evidence type="ECO:0000256" key="1">
    <source>
        <dbReference type="SAM" id="Phobius"/>
    </source>
</evidence>
<sequence>MVVRRADVDHGVAMTDSARAGGTVWLRAVGRRWPAWLAVAWAAISLYDVGDGLEYMVLFVLPATGYLFLAVVDLPRITWAVVVAALATVVVLRMLDIDPWPALAVVVGTLAAVGLISGRLRQPGLYALQAPGALAFMAFGLVVPAVSTTVGGYLVAAGLLGHATWDAVHWRADKIVSRSFAEWCGVLDLVLGVGLLVVLLMR</sequence>